<dbReference type="PANTHER" id="PTHR18964">
    <property type="entry name" value="ROK (REPRESSOR, ORF, KINASE) FAMILY"/>
    <property type="match status" value="1"/>
</dbReference>
<evidence type="ECO:0000313" key="4">
    <source>
        <dbReference type="EMBL" id="NOU93963.1"/>
    </source>
</evidence>
<evidence type="ECO:0000256" key="1">
    <source>
        <dbReference type="ARBA" id="ARBA00002486"/>
    </source>
</evidence>
<dbReference type="RefSeq" id="WP_171652166.1">
    <property type="nucleotide sequence ID" value="NZ_WHOD01000052.1"/>
</dbReference>
<keyword evidence="3" id="KW-0119">Carbohydrate metabolism</keyword>
<dbReference type="Gene3D" id="1.10.10.10">
    <property type="entry name" value="Winged helix-like DNA-binding domain superfamily/Winged helix DNA-binding domain"/>
    <property type="match status" value="1"/>
</dbReference>
<dbReference type="Pfam" id="PF13412">
    <property type="entry name" value="HTH_24"/>
    <property type="match status" value="1"/>
</dbReference>
<organism evidence="4 5">
    <name type="scientific">Paenibacillus foliorum</name>
    <dbReference type="NCBI Taxonomy" id="2654974"/>
    <lineage>
        <taxon>Bacteria</taxon>
        <taxon>Bacillati</taxon>
        <taxon>Bacillota</taxon>
        <taxon>Bacilli</taxon>
        <taxon>Bacillales</taxon>
        <taxon>Paenibacillaceae</taxon>
        <taxon>Paenibacillus</taxon>
    </lineage>
</organism>
<dbReference type="InterPro" id="IPR036390">
    <property type="entry name" value="WH_DNA-bd_sf"/>
</dbReference>
<dbReference type="PANTHER" id="PTHR18964:SF149">
    <property type="entry name" value="BIFUNCTIONAL UDP-N-ACETYLGLUCOSAMINE 2-EPIMERASE_N-ACETYLMANNOSAMINE KINASE"/>
    <property type="match status" value="1"/>
</dbReference>
<protein>
    <submittedName>
        <fullName evidence="4">ROK family protein</fullName>
    </submittedName>
</protein>
<dbReference type="Pfam" id="PF00480">
    <property type="entry name" value="ROK"/>
    <property type="match status" value="1"/>
</dbReference>
<keyword evidence="5" id="KW-1185">Reference proteome</keyword>
<dbReference type="AlphaFoldDB" id="A0A972GTL9"/>
<proteinExistence type="inferred from homology"/>
<name>A0A972GTL9_9BACL</name>
<dbReference type="EMBL" id="WHOD01000052">
    <property type="protein sequence ID" value="NOU93963.1"/>
    <property type="molecule type" value="Genomic_DNA"/>
</dbReference>
<comment type="caution">
    <text evidence="4">The sequence shown here is derived from an EMBL/GenBank/DDBJ whole genome shotgun (WGS) entry which is preliminary data.</text>
</comment>
<dbReference type="SUPFAM" id="SSF53067">
    <property type="entry name" value="Actin-like ATPase domain"/>
    <property type="match status" value="1"/>
</dbReference>
<accession>A0A972GTL9</accession>
<comment type="similarity">
    <text evidence="2">Belongs to the ROK (NagC/XylR) family.</text>
</comment>
<dbReference type="Gene3D" id="3.30.420.40">
    <property type="match status" value="2"/>
</dbReference>
<dbReference type="Proteomes" id="UP000641588">
    <property type="component" value="Unassembled WGS sequence"/>
</dbReference>
<dbReference type="GO" id="GO:0042732">
    <property type="term" value="P:D-xylose metabolic process"/>
    <property type="evidence" value="ECO:0007669"/>
    <property type="project" value="UniProtKB-KW"/>
</dbReference>
<dbReference type="InterPro" id="IPR043129">
    <property type="entry name" value="ATPase_NBD"/>
</dbReference>
<keyword evidence="3" id="KW-0859">Xylose metabolism</keyword>
<dbReference type="CDD" id="cd24059">
    <property type="entry name" value="ASKHA_NBD_ROK_TM1224-like"/>
    <property type="match status" value="1"/>
</dbReference>
<dbReference type="InterPro" id="IPR036388">
    <property type="entry name" value="WH-like_DNA-bd_sf"/>
</dbReference>
<reference evidence="4" key="1">
    <citation type="submission" date="2019-10" db="EMBL/GenBank/DDBJ databases">
        <title>Description of Paenibacillus glebae sp. nov.</title>
        <authorList>
            <person name="Carlier A."/>
            <person name="Qi S."/>
        </authorList>
    </citation>
    <scope>NUCLEOTIDE SEQUENCE</scope>
    <source>
        <strain evidence="4">LMG 31456</strain>
    </source>
</reference>
<comment type="function">
    <text evidence="1">Transcriptional repressor of xylose-utilizing enzymes.</text>
</comment>
<evidence type="ECO:0000256" key="3">
    <source>
        <dbReference type="ARBA" id="ARBA00022629"/>
    </source>
</evidence>
<sequence length="401" mass="44123">MINVFHVGKELNIKKVIKFIRDKGPISRKELSDAMDIPQPTITRIIEELLKEQIIREAGTLPSSRGRRQVLLTLNAQCYYSIGVEIGRTVVKSALVDLEGNLIQFEVKPTTKAHKIADVIEYLREIPGQLLKQANVDASKLLGVGVGIPGWLNETKEGYISPSNFYGETKIPLRAMLEEAIPFPVIIDNNANVAALAEKWFGKSRGSTDFVYILADLGIGSGIIVRDNLYRGLSGKAGEIAHTTVDIYGEPCTCGNYGCLETLVSIPKVVDRMKKMLKLEGRSELHYFNNDIDTVELEDIITAMEKGSILAKKALEDTGTFLGVGVSNVIQHFAPEMIVIGGRLGTCHPFLLEQIKKMVAAREMNVFSRKTAIVSSDMKEVIVLGAAAQVIDDSFSLYSLL</sequence>
<dbReference type="InterPro" id="IPR000600">
    <property type="entry name" value="ROK"/>
</dbReference>
<dbReference type="SUPFAM" id="SSF46785">
    <property type="entry name" value="Winged helix' DNA-binding domain"/>
    <property type="match status" value="1"/>
</dbReference>
<gene>
    <name evidence="4" type="ORF">GC093_12145</name>
</gene>
<evidence type="ECO:0000256" key="2">
    <source>
        <dbReference type="ARBA" id="ARBA00006479"/>
    </source>
</evidence>
<evidence type="ECO:0000313" key="5">
    <source>
        <dbReference type="Proteomes" id="UP000641588"/>
    </source>
</evidence>